<reference evidence="2 3" key="1">
    <citation type="journal article" date="2007" name="Nature">
        <title>Evolution of genes and genomes on the Drosophila phylogeny.</title>
        <authorList>
            <consortium name="Drosophila 12 Genomes Consortium"/>
            <person name="Clark A.G."/>
            <person name="Eisen M.B."/>
            <person name="Smith D.R."/>
            <person name="Bergman C.M."/>
            <person name="Oliver B."/>
            <person name="Markow T.A."/>
            <person name="Kaufman T.C."/>
            <person name="Kellis M."/>
            <person name="Gelbart W."/>
            <person name="Iyer V.N."/>
            <person name="Pollard D.A."/>
            <person name="Sackton T.B."/>
            <person name="Larracuente A.M."/>
            <person name="Singh N.D."/>
            <person name="Abad J.P."/>
            <person name="Abt D.N."/>
            <person name="Adryan B."/>
            <person name="Aguade M."/>
            <person name="Akashi H."/>
            <person name="Anderson W.W."/>
            <person name="Aquadro C.F."/>
            <person name="Ardell D.H."/>
            <person name="Arguello R."/>
            <person name="Artieri C.G."/>
            <person name="Barbash D.A."/>
            <person name="Barker D."/>
            <person name="Barsanti P."/>
            <person name="Batterham P."/>
            <person name="Batzoglou S."/>
            <person name="Begun D."/>
            <person name="Bhutkar A."/>
            <person name="Blanco E."/>
            <person name="Bosak S.A."/>
            <person name="Bradley R.K."/>
            <person name="Brand A.D."/>
            <person name="Brent M.R."/>
            <person name="Brooks A.N."/>
            <person name="Brown R.H."/>
            <person name="Butlin R.K."/>
            <person name="Caggese C."/>
            <person name="Calvi B.R."/>
            <person name="Bernardo de Carvalho A."/>
            <person name="Caspi A."/>
            <person name="Castrezana S."/>
            <person name="Celniker S.E."/>
            <person name="Chang J.L."/>
            <person name="Chapple C."/>
            <person name="Chatterji S."/>
            <person name="Chinwalla A."/>
            <person name="Civetta A."/>
            <person name="Clifton S.W."/>
            <person name="Comeron J.M."/>
            <person name="Costello J.C."/>
            <person name="Coyne J.A."/>
            <person name="Daub J."/>
            <person name="David R.G."/>
            <person name="Delcher A.L."/>
            <person name="Delehaunty K."/>
            <person name="Do C.B."/>
            <person name="Ebling H."/>
            <person name="Edwards K."/>
            <person name="Eickbush T."/>
            <person name="Evans J.D."/>
            <person name="Filipski A."/>
            <person name="Findeiss S."/>
            <person name="Freyhult E."/>
            <person name="Fulton L."/>
            <person name="Fulton R."/>
            <person name="Garcia A.C."/>
            <person name="Gardiner A."/>
            <person name="Garfield D.A."/>
            <person name="Garvin B.E."/>
            <person name="Gibson G."/>
            <person name="Gilbert D."/>
            <person name="Gnerre S."/>
            <person name="Godfrey J."/>
            <person name="Good R."/>
            <person name="Gotea V."/>
            <person name="Gravely B."/>
            <person name="Greenberg A.J."/>
            <person name="Griffiths-Jones S."/>
            <person name="Gross S."/>
            <person name="Guigo R."/>
            <person name="Gustafson E.A."/>
            <person name="Haerty W."/>
            <person name="Hahn M.W."/>
            <person name="Halligan D.L."/>
            <person name="Halpern A.L."/>
            <person name="Halter G.M."/>
            <person name="Han M.V."/>
            <person name="Heger A."/>
            <person name="Hillier L."/>
            <person name="Hinrichs A.S."/>
            <person name="Holmes I."/>
            <person name="Hoskins R.A."/>
            <person name="Hubisz M.J."/>
            <person name="Hultmark D."/>
            <person name="Huntley M.A."/>
            <person name="Jaffe D.B."/>
            <person name="Jagadeeshan S."/>
            <person name="Jeck W.R."/>
            <person name="Johnson J."/>
            <person name="Jones C.D."/>
            <person name="Jordan W.C."/>
            <person name="Karpen G.H."/>
            <person name="Kataoka E."/>
            <person name="Keightley P.D."/>
            <person name="Kheradpour P."/>
            <person name="Kirkness E.F."/>
            <person name="Koerich L.B."/>
            <person name="Kristiansen K."/>
            <person name="Kudrna D."/>
            <person name="Kulathinal R.J."/>
            <person name="Kumar S."/>
            <person name="Kwok R."/>
            <person name="Lander E."/>
            <person name="Langley C.H."/>
            <person name="Lapoint R."/>
            <person name="Lazzaro B.P."/>
            <person name="Lee S.J."/>
            <person name="Levesque L."/>
            <person name="Li R."/>
            <person name="Lin C.F."/>
            <person name="Lin M.F."/>
            <person name="Lindblad-Toh K."/>
            <person name="Llopart A."/>
            <person name="Long M."/>
            <person name="Low L."/>
            <person name="Lozovsky E."/>
            <person name="Lu J."/>
            <person name="Luo M."/>
            <person name="Machado C.A."/>
            <person name="Makalowski W."/>
            <person name="Marzo M."/>
            <person name="Matsuda M."/>
            <person name="Matzkin L."/>
            <person name="McAllister B."/>
            <person name="McBride C.S."/>
            <person name="McKernan B."/>
            <person name="McKernan K."/>
            <person name="Mendez-Lago M."/>
            <person name="Minx P."/>
            <person name="Mollenhauer M.U."/>
            <person name="Montooth K."/>
            <person name="Mount S.M."/>
            <person name="Mu X."/>
            <person name="Myers E."/>
            <person name="Negre B."/>
            <person name="Newfeld S."/>
            <person name="Nielsen R."/>
            <person name="Noor M.A."/>
            <person name="O'Grady P."/>
            <person name="Pachter L."/>
            <person name="Papaceit M."/>
            <person name="Parisi M.J."/>
            <person name="Parisi M."/>
            <person name="Parts L."/>
            <person name="Pedersen J.S."/>
            <person name="Pesole G."/>
            <person name="Phillippy A.M."/>
            <person name="Ponting C.P."/>
            <person name="Pop M."/>
            <person name="Porcelli D."/>
            <person name="Powell J.R."/>
            <person name="Prohaska S."/>
            <person name="Pruitt K."/>
            <person name="Puig M."/>
            <person name="Quesneville H."/>
            <person name="Ram K.R."/>
            <person name="Rand D."/>
            <person name="Rasmussen M.D."/>
            <person name="Reed L.K."/>
            <person name="Reenan R."/>
            <person name="Reily A."/>
            <person name="Remington K.A."/>
            <person name="Rieger T.T."/>
            <person name="Ritchie M.G."/>
            <person name="Robin C."/>
            <person name="Rogers Y.H."/>
            <person name="Rohde C."/>
            <person name="Rozas J."/>
            <person name="Rubenfield M.J."/>
            <person name="Ruiz A."/>
            <person name="Russo S."/>
            <person name="Salzberg S.L."/>
            <person name="Sanchez-Gracia A."/>
            <person name="Saranga D.J."/>
            <person name="Sato H."/>
            <person name="Schaeffer S.W."/>
            <person name="Schatz M.C."/>
            <person name="Schlenke T."/>
            <person name="Schwartz R."/>
            <person name="Segarra C."/>
            <person name="Singh R.S."/>
            <person name="Sirot L."/>
            <person name="Sirota M."/>
            <person name="Sisneros N.B."/>
            <person name="Smith C.D."/>
            <person name="Smith T.F."/>
            <person name="Spieth J."/>
            <person name="Stage D.E."/>
            <person name="Stark A."/>
            <person name="Stephan W."/>
            <person name="Strausberg R.L."/>
            <person name="Strempel S."/>
            <person name="Sturgill D."/>
            <person name="Sutton G."/>
            <person name="Sutton G.G."/>
            <person name="Tao W."/>
            <person name="Teichmann S."/>
            <person name="Tobari Y.N."/>
            <person name="Tomimura Y."/>
            <person name="Tsolas J.M."/>
            <person name="Valente V.L."/>
            <person name="Venter E."/>
            <person name="Venter J.C."/>
            <person name="Vicario S."/>
            <person name="Vieira F.G."/>
            <person name="Vilella A.J."/>
            <person name="Villasante A."/>
            <person name="Walenz B."/>
            <person name="Wang J."/>
            <person name="Wasserman M."/>
            <person name="Watts T."/>
            <person name="Wilson D."/>
            <person name="Wilson R.K."/>
            <person name="Wing R.A."/>
            <person name="Wolfner M.F."/>
            <person name="Wong A."/>
            <person name="Wong G.K."/>
            <person name="Wu C.I."/>
            <person name="Wu G."/>
            <person name="Yamamoto D."/>
            <person name="Yang H.P."/>
            <person name="Yang S.P."/>
            <person name="Yorke J.A."/>
            <person name="Yoshida K."/>
            <person name="Zdobnov E."/>
            <person name="Zhang P."/>
            <person name="Zhang Y."/>
            <person name="Zimin A.V."/>
            <person name="Baldwin J."/>
            <person name="Abdouelleil A."/>
            <person name="Abdulkadir J."/>
            <person name="Abebe A."/>
            <person name="Abera B."/>
            <person name="Abreu J."/>
            <person name="Acer S.C."/>
            <person name="Aftuck L."/>
            <person name="Alexander A."/>
            <person name="An P."/>
            <person name="Anderson E."/>
            <person name="Anderson S."/>
            <person name="Arachi H."/>
            <person name="Azer M."/>
            <person name="Bachantsang P."/>
            <person name="Barry A."/>
            <person name="Bayul T."/>
            <person name="Berlin A."/>
            <person name="Bessette D."/>
            <person name="Bloom T."/>
            <person name="Blye J."/>
            <person name="Boguslavskiy L."/>
            <person name="Bonnet C."/>
            <person name="Boukhgalter B."/>
            <person name="Bourzgui I."/>
            <person name="Brown A."/>
            <person name="Cahill P."/>
            <person name="Channer S."/>
            <person name="Cheshatsang Y."/>
            <person name="Chuda L."/>
            <person name="Citroen M."/>
            <person name="Collymore A."/>
            <person name="Cooke P."/>
            <person name="Costello M."/>
            <person name="D'Aco K."/>
            <person name="Daza R."/>
            <person name="De Haan G."/>
            <person name="DeGray S."/>
            <person name="DeMaso C."/>
            <person name="Dhargay N."/>
            <person name="Dooley K."/>
            <person name="Dooley E."/>
            <person name="Doricent M."/>
            <person name="Dorje P."/>
            <person name="Dorjee K."/>
            <person name="Dupes A."/>
            <person name="Elong R."/>
            <person name="Falk J."/>
            <person name="Farina A."/>
            <person name="Faro S."/>
            <person name="Ferguson D."/>
            <person name="Fisher S."/>
            <person name="Foley C.D."/>
            <person name="Franke A."/>
            <person name="Friedrich D."/>
            <person name="Gadbois L."/>
            <person name="Gearin G."/>
            <person name="Gearin C.R."/>
            <person name="Giannoukos G."/>
            <person name="Goode T."/>
            <person name="Graham J."/>
            <person name="Grandbois E."/>
            <person name="Grewal S."/>
            <person name="Gyaltsen K."/>
            <person name="Hafez N."/>
            <person name="Hagos B."/>
            <person name="Hall J."/>
            <person name="Henson C."/>
            <person name="Hollinger A."/>
            <person name="Honan T."/>
            <person name="Huard M.D."/>
            <person name="Hughes L."/>
            <person name="Hurhula B."/>
            <person name="Husby M.E."/>
            <person name="Kamat A."/>
            <person name="Kanga B."/>
            <person name="Kashin S."/>
            <person name="Khazanovich D."/>
            <person name="Kisner P."/>
            <person name="Lance K."/>
            <person name="Lara M."/>
            <person name="Lee W."/>
            <person name="Lennon N."/>
            <person name="Letendre F."/>
            <person name="LeVine R."/>
            <person name="Lipovsky A."/>
            <person name="Liu X."/>
            <person name="Liu J."/>
            <person name="Liu S."/>
            <person name="Lokyitsang T."/>
            <person name="Lokyitsang Y."/>
            <person name="Lubonja R."/>
            <person name="Lui A."/>
            <person name="MacDonald P."/>
            <person name="Magnisalis V."/>
            <person name="Maru K."/>
            <person name="Matthews C."/>
            <person name="McCusker W."/>
            <person name="McDonough S."/>
            <person name="Mehta T."/>
            <person name="Meldrim J."/>
            <person name="Meneus L."/>
            <person name="Mihai O."/>
            <person name="Mihalev A."/>
            <person name="Mihova T."/>
            <person name="Mittelman R."/>
            <person name="Mlenga V."/>
            <person name="Montmayeur A."/>
            <person name="Mulrain L."/>
            <person name="Navidi A."/>
            <person name="Naylor J."/>
            <person name="Negash T."/>
            <person name="Nguyen T."/>
            <person name="Nguyen N."/>
            <person name="Nicol R."/>
            <person name="Norbu C."/>
            <person name="Norbu N."/>
            <person name="Novod N."/>
            <person name="O'Neill B."/>
            <person name="Osman S."/>
            <person name="Markiewicz E."/>
            <person name="Oyono O.L."/>
            <person name="Patti C."/>
            <person name="Phunkhang P."/>
            <person name="Pierre F."/>
            <person name="Priest M."/>
            <person name="Raghuraman S."/>
            <person name="Rege F."/>
            <person name="Reyes R."/>
            <person name="Rise C."/>
            <person name="Rogov P."/>
            <person name="Ross K."/>
            <person name="Ryan E."/>
            <person name="Settipalli S."/>
            <person name="Shea T."/>
            <person name="Sherpa N."/>
            <person name="Shi L."/>
            <person name="Shih D."/>
            <person name="Sparrow T."/>
            <person name="Spaulding J."/>
            <person name="Stalker J."/>
            <person name="Stange-Thomann N."/>
            <person name="Stavropoulos S."/>
            <person name="Stone C."/>
            <person name="Strader C."/>
            <person name="Tesfaye S."/>
            <person name="Thomson T."/>
            <person name="Thoulutsang Y."/>
            <person name="Thoulutsang D."/>
            <person name="Topham K."/>
            <person name="Topping I."/>
            <person name="Tsamla T."/>
            <person name="Vassiliev H."/>
            <person name="Vo A."/>
            <person name="Wangchuk T."/>
            <person name="Wangdi T."/>
            <person name="Weiand M."/>
            <person name="Wilkinson J."/>
            <person name="Wilson A."/>
            <person name="Yadav S."/>
            <person name="Young G."/>
            <person name="Yu Q."/>
            <person name="Zembek L."/>
            <person name="Zhong D."/>
            <person name="Zimmer A."/>
            <person name="Zwirko Z."/>
            <person name="Jaffe D.B."/>
            <person name="Alvarez P."/>
            <person name="Brockman W."/>
            <person name="Butler J."/>
            <person name="Chin C."/>
            <person name="Gnerre S."/>
            <person name="Grabherr M."/>
            <person name="Kleber M."/>
            <person name="Mauceli E."/>
            <person name="MacCallum I."/>
        </authorList>
    </citation>
    <scope>NUCLEOTIDE SEQUENCE [LARGE SCALE GENOMIC DNA]</scope>
    <source>
        <strain evidence="3">Tucson 14030-0811.24</strain>
    </source>
</reference>
<evidence type="ECO:0000313" key="3">
    <source>
        <dbReference type="Proteomes" id="UP000007798"/>
    </source>
</evidence>
<evidence type="ECO:0000256" key="1">
    <source>
        <dbReference type="SAM" id="MobiDB-lite"/>
    </source>
</evidence>
<organism evidence="2 3">
    <name type="scientific">Drosophila willistoni</name>
    <name type="common">Fruit fly</name>
    <dbReference type="NCBI Taxonomy" id="7260"/>
    <lineage>
        <taxon>Eukaryota</taxon>
        <taxon>Metazoa</taxon>
        <taxon>Ecdysozoa</taxon>
        <taxon>Arthropoda</taxon>
        <taxon>Hexapoda</taxon>
        <taxon>Insecta</taxon>
        <taxon>Pterygota</taxon>
        <taxon>Neoptera</taxon>
        <taxon>Endopterygota</taxon>
        <taxon>Diptera</taxon>
        <taxon>Brachycera</taxon>
        <taxon>Muscomorpha</taxon>
        <taxon>Ephydroidea</taxon>
        <taxon>Drosophilidae</taxon>
        <taxon>Drosophila</taxon>
        <taxon>Sophophora</taxon>
    </lineage>
</organism>
<protein>
    <submittedName>
        <fullName evidence="2">Uncharacterized protein</fullName>
    </submittedName>
</protein>
<accession>A0A0Q9WUR6</accession>
<sequence>MSVDTCAQLLLLTFHLQATFDEIISARRGVGVPNRSAFHIRVTDKLSFFKIDSSTNELPLSDIDFSLNPSTPQVGPMERKRLRMLTMRRMESCDEDADGSAAGDLPQISPLATNERPLSCNCSSFAQLQTHSHSKSLIDLGASDTMVVQHSPPPATNTTTTTNTTETPICGGSGGEANSSFEDDFQLSTSAPAVMLSSEFGLRLATNSSSSSGDPVTKTLNNPNNSPTASTLKLCKDLDELRPEKMRGKATSHSCGQLSLSSASGSASASAPVVHENPFRFTVTPSSGCFVSPFEPIAEHTATFTPPTPQMVYNLPTLLVTETVSTTQTTQIPAPLSQITNDTTIATTT</sequence>
<keyword evidence="3" id="KW-1185">Reference proteome</keyword>
<proteinExistence type="predicted"/>
<feature type="region of interest" description="Disordered" evidence="1">
    <location>
        <begin position="206"/>
        <end position="231"/>
    </location>
</feature>
<dbReference type="InParanoid" id="A0A0Q9WUR6"/>
<name>A0A0Q9WUR6_DROWI</name>
<dbReference type="Proteomes" id="UP000007798">
    <property type="component" value="Unassembled WGS sequence"/>
</dbReference>
<dbReference type="OrthoDB" id="18042at2759"/>
<dbReference type="AlphaFoldDB" id="A0A0Q9WUR6"/>
<evidence type="ECO:0000313" key="2">
    <source>
        <dbReference type="EMBL" id="KRF99604.1"/>
    </source>
</evidence>
<dbReference type="EMBL" id="CH964239">
    <property type="protein sequence ID" value="KRF99604.1"/>
    <property type="molecule type" value="Genomic_DNA"/>
</dbReference>
<feature type="non-terminal residue" evidence="2">
    <location>
        <position position="349"/>
    </location>
</feature>
<gene>
    <name evidence="2" type="primary">Dwil\GK27677</name>
    <name evidence="2" type="ORF">Dwil_GK27677</name>
</gene>
<dbReference type="STRING" id="7260.A0A0Q9WUR6"/>